<proteinExistence type="predicted"/>
<dbReference type="RefSeq" id="WP_028528491.1">
    <property type="nucleotide sequence ID" value="NZ_CABLBR010000011.1"/>
</dbReference>
<keyword evidence="2" id="KW-1185">Reference proteome</keyword>
<evidence type="ECO:0000313" key="2">
    <source>
        <dbReference type="Proteomes" id="UP001060164"/>
    </source>
</evidence>
<gene>
    <name evidence="1" type="ORF">NQ502_11385</name>
</gene>
<evidence type="ECO:0000313" key="1">
    <source>
        <dbReference type="EMBL" id="UWP57996.1"/>
    </source>
</evidence>
<accession>A0ABY5VDQ7</accession>
<evidence type="ECO:0008006" key="3">
    <source>
        <dbReference type="Google" id="ProtNLM"/>
    </source>
</evidence>
<organism evidence="1 2">
    <name type="scientific">Ruminococcus gauvreauii</name>
    <dbReference type="NCBI Taxonomy" id="438033"/>
    <lineage>
        <taxon>Bacteria</taxon>
        <taxon>Bacillati</taxon>
        <taxon>Bacillota</taxon>
        <taxon>Clostridia</taxon>
        <taxon>Eubacteriales</taxon>
        <taxon>Oscillospiraceae</taxon>
        <taxon>Ruminococcus</taxon>
    </lineage>
</organism>
<reference evidence="1" key="1">
    <citation type="journal article" date="2022" name="Cell">
        <title>Design, construction, and in vivo augmentation of a complex gut microbiome.</title>
        <authorList>
            <person name="Cheng A.G."/>
            <person name="Ho P.Y."/>
            <person name="Aranda-Diaz A."/>
            <person name="Jain S."/>
            <person name="Yu F.B."/>
            <person name="Meng X."/>
            <person name="Wang M."/>
            <person name="Iakiviak M."/>
            <person name="Nagashima K."/>
            <person name="Zhao A."/>
            <person name="Murugkar P."/>
            <person name="Patil A."/>
            <person name="Atabakhsh K."/>
            <person name="Weakley A."/>
            <person name="Yan J."/>
            <person name="Brumbaugh A.R."/>
            <person name="Higginbottom S."/>
            <person name="Dimas A."/>
            <person name="Shiver A.L."/>
            <person name="Deutschbauer A."/>
            <person name="Neff N."/>
            <person name="Sonnenburg J.L."/>
            <person name="Huang K.C."/>
            <person name="Fischbach M.A."/>
        </authorList>
    </citation>
    <scope>NUCLEOTIDE SEQUENCE</scope>
    <source>
        <strain evidence="1">DSM 19829</strain>
    </source>
</reference>
<name>A0ABY5VDQ7_9FIRM</name>
<dbReference type="EMBL" id="CP102290">
    <property type="protein sequence ID" value="UWP57996.1"/>
    <property type="molecule type" value="Genomic_DNA"/>
</dbReference>
<protein>
    <recommendedName>
        <fullName evidence="3">DUF4366 domain-containing protein</fullName>
    </recommendedName>
</protein>
<sequence length="251" mass="26821">MNQRHVETHRKKRRLMALAMLALLLLLTLVGATIARYIRQQEQSAVAEPQDFYFTSDLLKEEEQGAVYEIDPQAETFTVVLYNFADIKRITSETLSYHVSVTGGTASSESGTLTGGAADSAQITVTPDKNAERITVTAIATKPYKKTLTAAFNPAAGDRYTVTDSKGNTAAVLTVTLTGTDAAQGITLILPDGVIPDATDDRVTANGSGYTYELQGKGVYSLVLLKSASDEDLTRGDTAFSGTIDLTAGNQ</sequence>
<dbReference type="Proteomes" id="UP001060164">
    <property type="component" value="Chromosome"/>
</dbReference>